<dbReference type="OrthoDB" id="47732at2759"/>
<dbReference type="InterPro" id="IPR019310">
    <property type="entry name" value="Efg1"/>
</dbReference>
<accession>A0A517LEG5</accession>
<feature type="coiled-coil region" evidence="9">
    <location>
        <begin position="73"/>
        <end position="131"/>
    </location>
</feature>
<sequence length="277" mass="32115">MAPTPSAPNGTKRKSHFPESDTHRAFKRNQKNRESPYPGGNAHPKRYATRPLKDGIRDLERMLKGAKMPADIRQTRERELEALKLELVKVTAEKEKQEMIGRYHMVRFFDRKKAERRLKQATKALRSCEDSQQHKKLEEDVHVAQIDLNYTQYYPLAQVYSSLYPTKKGEDGKQHGDEDATKKGVRGNPEMWKEVEQATKDGERKLEELRHRIDWDRIRTTILVARPKAATTATSDSTRQKSESRDVKPAKNRREARQEARKDAQVDDDDSDGGFFE</sequence>
<evidence type="ECO:0000313" key="11">
    <source>
        <dbReference type="EMBL" id="QDS74029.1"/>
    </source>
</evidence>
<evidence type="ECO:0000256" key="2">
    <source>
        <dbReference type="ARBA" id="ARBA00004604"/>
    </source>
</evidence>
<gene>
    <name evidence="11" type="ORF">FKW77_008998</name>
</gene>
<dbReference type="STRING" id="50376.A0A517LEG5"/>
<feature type="region of interest" description="Disordered" evidence="10">
    <location>
        <begin position="1"/>
        <end position="55"/>
    </location>
</feature>
<evidence type="ECO:0000256" key="1">
    <source>
        <dbReference type="ARBA" id="ARBA00002773"/>
    </source>
</evidence>
<dbReference type="GO" id="GO:0030688">
    <property type="term" value="C:preribosome, small subunit precursor"/>
    <property type="evidence" value="ECO:0007669"/>
    <property type="project" value="TreeGrafter"/>
</dbReference>
<evidence type="ECO:0000256" key="8">
    <source>
        <dbReference type="ARBA" id="ARBA00023242"/>
    </source>
</evidence>
<name>A0A517LEG5_9PEZI</name>
<dbReference type="Pfam" id="PF10153">
    <property type="entry name" value="Efg1"/>
    <property type="match status" value="1"/>
</dbReference>
<evidence type="ECO:0000256" key="3">
    <source>
        <dbReference type="ARBA" id="ARBA00006916"/>
    </source>
</evidence>
<feature type="region of interest" description="Disordered" evidence="10">
    <location>
        <begin position="224"/>
        <end position="277"/>
    </location>
</feature>
<feature type="compositionally biased region" description="Basic and acidic residues" evidence="10">
    <location>
        <begin position="238"/>
        <end position="265"/>
    </location>
</feature>
<evidence type="ECO:0000256" key="5">
    <source>
        <dbReference type="ARBA" id="ARBA00019827"/>
    </source>
</evidence>
<evidence type="ECO:0000256" key="4">
    <source>
        <dbReference type="ARBA" id="ARBA00018689"/>
    </source>
</evidence>
<comment type="function">
    <text evidence="1">Involved in rRNA processing.</text>
</comment>
<evidence type="ECO:0000256" key="10">
    <source>
        <dbReference type="SAM" id="MobiDB-lite"/>
    </source>
</evidence>
<keyword evidence="6" id="KW-0698">rRNA processing</keyword>
<proteinExistence type="inferred from homology"/>
<feature type="region of interest" description="Disordered" evidence="10">
    <location>
        <begin position="167"/>
        <end position="192"/>
    </location>
</feature>
<evidence type="ECO:0000256" key="7">
    <source>
        <dbReference type="ARBA" id="ARBA00023054"/>
    </source>
</evidence>
<comment type="similarity">
    <text evidence="3">Belongs to the EFG1 family.</text>
</comment>
<dbReference type="GO" id="GO:0000462">
    <property type="term" value="P:maturation of SSU-rRNA from tricistronic rRNA transcript (SSU-rRNA, 5.8S rRNA, LSU-rRNA)"/>
    <property type="evidence" value="ECO:0007669"/>
    <property type="project" value="TreeGrafter"/>
</dbReference>
<dbReference type="PANTHER" id="PTHR33911:SF1">
    <property type="entry name" value="RRNA-PROCESSING PROTEIN EFG1"/>
    <property type="match status" value="1"/>
</dbReference>
<organism evidence="11 12">
    <name type="scientific">Venturia effusa</name>
    <dbReference type="NCBI Taxonomy" id="50376"/>
    <lineage>
        <taxon>Eukaryota</taxon>
        <taxon>Fungi</taxon>
        <taxon>Dikarya</taxon>
        <taxon>Ascomycota</taxon>
        <taxon>Pezizomycotina</taxon>
        <taxon>Dothideomycetes</taxon>
        <taxon>Pleosporomycetidae</taxon>
        <taxon>Venturiales</taxon>
        <taxon>Venturiaceae</taxon>
        <taxon>Venturia</taxon>
    </lineage>
</organism>
<keyword evidence="7 9" id="KW-0175">Coiled coil</keyword>
<dbReference type="Proteomes" id="UP000316270">
    <property type="component" value="Chromosome 10"/>
</dbReference>
<keyword evidence="8" id="KW-0539">Nucleus</keyword>
<dbReference type="AlphaFoldDB" id="A0A517LEG5"/>
<protein>
    <recommendedName>
        <fullName evidence="4">rRNA-processing protein EFG1</fullName>
    </recommendedName>
    <alternativeName>
        <fullName evidence="5">rRNA-processing protein efg1</fullName>
    </alternativeName>
</protein>
<dbReference type="EMBL" id="CP042194">
    <property type="protein sequence ID" value="QDS74029.1"/>
    <property type="molecule type" value="Genomic_DNA"/>
</dbReference>
<evidence type="ECO:0000256" key="9">
    <source>
        <dbReference type="SAM" id="Coils"/>
    </source>
</evidence>
<reference evidence="11 12" key="1">
    <citation type="submission" date="2019-07" db="EMBL/GenBank/DDBJ databases">
        <title>Finished genome of Venturia effusa.</title>
        <authorList>
            <person name="Young C.A."/>
            <person name="Cox M.P."/>
            <person name="Ganley A.R.D."/>
            <person name="David W.J."/>
        </authorList>
    </citation>
    <scope>NUCLEOTIDE SEQUENCE [LARGE SCALE GENOMIC DNA]</scope>
    <source>
        <strain evidence="12">albino</strain>
    </source>
</reference>
<feature type="compositionally biased region" description="Basic and acidic residues" evidence="10">
    <location>
        <begin position="167"/>
        <end position="182"/>
    </location>
</feature>
<dbReference type="InterPro" id="IPR050786">
    <property type="entry name" value="EFG1_rRNA-proc"/>
</dbReference>
<feature type="compositionally biased region" description="Acidic residues" evidence="10">
    <location>
        <begin position="266"/>
        <end position="277"/>
    </location>
</feature>
<keyword evidence="12" id="KW-1185">Reference proteome</keyword>
<evidence type="ECO:0000313" key="12">
    <source>
        <dbReference type="Proteomes" id="UP000316270"/>
    </source>
</evidence>
<evidence type="ECO:0000256" key="6">
    <source>
        <dbReference type="ARBA" id="ARBA00022552"/>
    </source>
</evidence>
<dbReference type="PANTHER" id="PTHR33911">
    <property type="entry name" value="RRNA-PROCESSING PROTEIN EFG1"/>
    <property type="match status" value="1"/>
</dbReference>
<dbReference type="GO" id="GO:0005730">
    <property type="term" value="C:nucleolus"/>
    <property type="evidence" value="ECO:0007669"/>
    <property type="project" value="UniProtKB-SubCell"/>
</dbReference>
<comment type="subcellular location">
    <subcellularLocation>
        <location evidence="2">Nucleus</location>
        <location evidence="2">Nucleolus</location>
    </subcellularLocation>
</comment>